<evidence type="ECO:0000256" key="4">
    <source>
        <dbReference type="ARBA" id="ARBA00023002"/>
    </source>
</evidence>
<dbReference type="EMBL" id="BPQB01000017">
    <property type="protein sequence ID" value="GJE90591.1"/>
    <property type="molecule type" value="Genomic_DNA"/>
</dbReference>
<evidence type="ECO:0000313" key="6">
    <source>
        <dbReference type="EMBL" id="GJE90591.1"/>
    </source>
</evidence>
<reference evidence="6 7" key="1">
    <citation type="submission" date="2021-08" db="EMBL/GenBank/DDBJ databases">
        <title>Draft Genome Sequence of Phanerochaete sordida strain YK-624.</title>
        <authorList>
            <person name="Mori T."/>
            <person name="Dohra H."/>
            <person name="Suzuki T."/>
            <person name="Kawagishi H."/>
            <person name="Hirai H."/>
        </authorList>
    </citation>
    <scope>NUCLEOTIDE SEQUENCE [LARGE SCALE GENOMIC DNA]</scope>
    <source>
        <strain evidence="6 7">YK-624</strain>
    </source>
</reference>
<dbReference type="SUPFAM" id="SSF56176">
    <property type="entry name" value="FAD-binding/transporter-associated domain-like"/>
    <property type="match status" value="1"/>
</dbReference>
<dbReference type="InterPro" id="IPR016166">
    <property type="entry name" value="FAD-bd_PCMH"/>
</dbReference>
<dbReference type="PANTHER" id="PTHR42973:SF13">
    <property type="entry name" value="FAD-BINDING PCMH-TYPE DOMAIN-CONTAINING PROTEIN"/>
    <property type="match status" value="1"/>
</dbReference>
<accession>A0A9P3G970</accession>
<comment type="caution">
    <text evidence="6">The sequence shown here is derived from an EMBL/GenBank/DDBJ whole genome shotgun (WGS) entry which is preliminary data.</text>
</comment>
<keyword evidence="2" id="KW-0285">Flavoprotein</keyword>
<dbReference type="GO" id="GO:0016491">
    <property type="term" value="F:oxidoreductase activity"/>
    <property type="evidence" value="ECO:0007669"/>
    <property type="project" value="UniProtKB-KW"/>
</dbReference>
<dbReference type="InterPro" id="IPR050416">
    <property type="entry name" value="FAD-linked_Oxidoreductase"/>
</dbReference>
<dbReference type="InterPro" id="IPR016169">
    <property type="entry name" value="FAD-bd_PCMH_sub2"/>
</dbReference>
<evidence type="ECO:0000256" key="2">
    <source>
        <dbReference type="ARBA" id="ARBA00022630"/>
    </source>
</evidence>
<dbReference type="InterPro" id="IPR016167">
    <property type="entry name" value="FAD-bd_PCMH_sub1"/>
</dbReference>
<evidence type="ECO:0000313" key="7">
    <source>
        <dbReference type="Proteomes" id="UP000703269"/>
    </source>
</evidence>
<evidence type="ECO:0000256" key="3">
    <source>
        <dbReference type="ARBA" id="ARBA00022827"/>
    </source>
</evidence>
<name>A0A9P3G970_9APHY</name>
<dbReference type="AlphaFoldDB" id="A0A9P3G970"/>
<comment type="similarity">
    <text evidence="1">Belongs to the oxygen-dependent FAD-linked oxidoreductase family.</text>
</comment>
<dbReference type="InterPro" id="IPR006094">
    <property type="entry name" value="Oxid_FAD_bind_N"/>
</dbReference>
<protein>
    <submittedName>
        <fullName evidence="6">FAD-binding oxidoreductase</fullName>
    </submittedName>
</protein>
<organism evidence="6 7">
    <name type="scientific">Phanerochaete sordida</name>
    <dbReference type="NCBI Taxonomy" id="48140"/>
    <lineage>
        <taxon>Eukaryota</taxon>
        <taxon>Fungi</taxon>
        <taxon>Dikarya</taxon>
        <taxon>Basidiomycota</taxon>
        <taxon>Agaricomycotina</taxon>
        <taxon>Agaricomycetes</taxon>
        <taxon>Polyporales</taxon>
        <taxon>Phanerochaetaceae</taxon>
        <taxon>Phanerochaete</taxon>
    </lineage>
</organism>
<dbReference type="Gene3D" id="3.30.43.10">
    <property type="entry name" value="Uridine Diphospho-n-acetylenolpyruvylglucosamine Reductase, domain 2"/>
    <property type="match status" value="1"/>
</dbReference>
<dbReference type="GO" id="GO:0071949">
    <property type="term" value="F:FAD binding"/>
    <property type="evidence" value="ECO:0007669"/>
    <property type="project" value="InterPro"/>
</dbReference>
<feature type="domain" description="FAD-binding PCMH-type" evidence="5">
    <location>
        <begin position="48"/>
        <end position="218"/>
    </location>
</feature>
<dbReference type="PROSITE" id="PS51387">
    <property type="entry name" value="FAD_PCMH"/>
    <property type="match status" value="1"/>
</dbReference>
<dbReference type="PANTHER" id="PTHR42973">
    <property type="entry name" value="BINDING OXIDOREDUCTASE, PUTATIVE (AFU_ORTHOLOGUE AFUA_1G17690)-RELATED"/>
    <property type="match status" value="1"/>
</dbReference>
<proteinExistence type="inferred from homology"/>
<evidence type="ECO:0000256" key="1">
    <source>
        <dbReference type="ARBA" id="ARBA00005466"/>
    </source>
</evidence>
<keyword evidence="3" id="KW-0274">FAD</keyword>
<dbReference type="Gene3D" id="3.40.462.20">
    <property type="match status" value="1"/>
</dbReference>
<dbReference type="Proteomes" id="UP000703269">
    <property type="component" value="Unassembled WGS sequence"/>
</dbReference>
<keyword evidence="4" id="KW-0560">Oxidoreductase</keyword>
<dbReference type="InterPro" id="IPR036318">
    <property type="entry name" value="FAD-bd_PCMH-like_sf"/>
</dbReference>
<sequence>MVIAQGQMTANDSAACAQIQRTISTQSSASFPGQAQYIQDQMHYYNSSSQPAVCTVEPGSPEDVSRIIQIVAQHRTPFAVKGGGHATNPNFSSTSGVLVSMSRFNTVQYHASNQTADIGTGMVWDAVYTALEPFNVTVLGGRVPGIGVAGLTLGGGYSWLTNQHGLVLDTVVAFEVVLPSGERVTANAESEPDLFFALKGGYNNFGIVTQMTFRTFPIANVWGGNRLATSAHFPAAVAAINNYVASVTDPRAAMIISFVGIPGALFVSMDLFYDGPAPPPGIFDEFLAIPAETDDIGVSSYAAFVGAQQAANAAGPGTRGLYDTATIAKPTPPIIDAIVNETTFRSEQLASTSAVVLSYSIEVFLPDILAHAPEGSSAYPPTRRTPYFPLSINVEYTALADDPFMAGVMASTATQLGRVAETQEQQVVSVPVYGNYATTRSFNSERTFGASLPRLRAIKATHDPFDVMGLAGGWKVLS</sequence>
<evidence type="ECO:0000259" key="5">
    <source>
        <dbReference type="PROSITE" id="PS51387"/>
    </source>
</evidence>
<dbReference type="Pfam" id="PF01565">
    <property type="entry name" value="FAD_binding_4"/>
    <property type="match status" value="1"/>
</dbReference>
<dbReference type="Gene3D" id="3.30.465.10">
    <property type="match status" value="1"/>
</dbReference>
<dbReference type="OrthoDB" id="2151789at2759"/>
<keyword evidence="7" id="KW-1185">Reference proteome</keyword>
<gene>
    <name evidence="6" type="ORF">PsYK624_067350</name>
</gene>